<evidence type="ECO:0000313" key="6">
    <source>
        <dbReference type="Proteomes" id="UP001060112"/>
    </source>
</evidence>
<dbReference type="PANTHER" id="PTHR43432:SF5">
    <property type="entry name" value="ELP3_MIAA_NIFB-LIKE RADICAL SAM CORE DOMAIN-CONTAINING PROTEIN"/>
    <property type="match status" value="1"/>
</dbReference>
<keyword evidence="1" id="KW-0479">Metal-binding</keyword>
<feature type="domain" description="Radical SAM core" evidence="4">
    <location>
        <begin position="26"/>
        <end position="194"/>
    </location>
</feature>
<dbReference type="Proteomes" id="UP001060112">
    <property type="component" value="Chromosome"/>
</dbReference>
<sequence length="294" mass="34635">MEFIKTKTILTKARYGDQWYDIDYNMNLYKGCPHGCIYCDSRSLCYHIENFDIVRGKEDALIILEKELMRKRQKGVVGIGAMSDTYHPLERKYKQTRNALKLLERYGFGVSIDTKSDLILRDIDLLKKINLKSLVIIKFTITIPYDDLSKIIEPHVCVSSQRFNAIKNLSQQGLFVGVMMNPVLPFVTDQEDDMKTLVHLTATHGAKFIHTYMSMTLRNIQREHYYKCLDQNFPGIKEKYIQNYGNQYQCYPKHAQKLYQIFCNECEKYGLLYQMSDIIKAYKKEKRFEQISLF</sequence>
<dbReference type="SFLD" id="SFLDG01084">
    <property type="entry name" value="Uncharacterised_Radical_SAM_Su"/>
    <property type="match status" value="1"/>
</dbReference>
<name>A0ABY5I4H0_9FIRM</name>
<dbReference type="SUPFAM" id="SSF102114">
    <property type="entry name" value="Radical SAM enzymes"/>
    <property type="match status" value="1"/>
</dbReference>
<dbReference type="EMBL" id="CP101620">
    <property type="protein sequence ID" value="UTY39284.1"/>
    <property type="molecule type" value="Genomic_DNA"/>
</dbReference>
<reference evidence="5" key="1">
    <citation type="submission" date="2022-07" db="EMBL/GenBank/DDBJ databases">
        <title>Faecal culturing of patients with breast cancer.</title>
        <authorList>
            <person name="Teng N.M.Y."/>
            <person name="Kiu R."/>
            <person name="Evans R."/>
            <person name="Baker D.J."/>
            <person name="Zenner C."/>
            <person name="Robinson S.D."/>
            <person name="Hall L.J."/>
        </authorList>
    </citation>
    <scope>NUCLEOTIDE SEQUENCE</scope>
    <source>
        <strain evidence="5">LH1062</strain>
    </source>
</reference>
<dbReference type="Gene3D" id="3.80.30.30">
    <property type="match status" value="1"/>
</dbReference>
<dbReference type="Pfam" id="PF04055">
    <property type="entry name" value="Radical_SAM"/>
    <property type="match status" value="1"/>
</dbReference>
<protein>
    <submittedName>
        <fullName evidence="5">Radical SAM protein</fullName>
    </submittedName>
</protein>
<dbReference type="SFLD" id="SFLDS00029">
    <property type="entry name" value="Radical_SAM"/>
    <property type="match status" value="1"/>
</dbReference>
<evidence type="ECO:0000259" key="4">
    <source>
        <dbReference type="Pfam" id="PF04055"/>
    </source>
</evidence>
<dbReference type="InterPro" id="IPR058240">
    <property type="entry name" value="rSAM_sf"/>
</dbReference>
<organism evidence="5 6">
    <name type="scientific">Allocoprobacillus halotolerans</name>
    <dbReference type="NCBI Taxonomy" id="2944914"/>
    <lineage>
        <taxon>Bacteria</taxon>
        <taxon>Bacillati</taxon>
        <taxon>Bacillota</taxon>
        <taxon>Erysipelotrichia</taxon>
        <taxon>Erysipelotrichales</taxon>
        <taxon>Erysipelotrichaceae</taxon>
        <taxon>Allocoprobacillus</taxon>
    </lineage>
</organism>
<evidence type="ECO:0000256" key="2">
    <source>
        <dbReference type="ARBA" id="ARBA00023004"/>
    </source>
</evidence>
<dbReference type="PANTHER" id="PTHR43432">
    <property type="entry name" value="SLR0285 PROTEIN"/>
    <property type="match status" value="1"/>
</dbReference>
<gene>
    <name evidence="5" type="ORF">NMU03_00135</name>
</gene>
<dbReference type="InterPro" id="IPR040086">
    <property type="entry name" value="MJ0683-like"/>
</dbReference>
<dbReference type="InterPro" id="IPR007197">
    <property type="entry name" value="rSAM"/>
</dbReference>
<keyword evidence="6" id="KW-1185">Reference proteome</keyword>
<evidence type="ECO:0000256" key="3">
    <source>
        <dbReference type="ARBA" id="ARBA00023014"/>
    </source>
</evidence>
<accession>A0ABY5I4H0</accession>
<keyword evidence="3" id="KW-0411">Iron-sulfur</keyword>
<evidence type="ECO:0000313" key="5">
    <source>
        <dbReference type="EMBL" id="UTY39284.1"/>
    </source>
</evidence>
<dbReference type="RefSeq" id="WP_290140276.1">
    <property type="nucleotide sequence ID" value="NZ_CP101620.1"/>
</dbReference>
<evidence type="ECO:0000256" key="1">
    <source>
        <dbReference type="ARBA" id="ARBA00022723"/>
    </source>
</evidence>
<keyword evidence="2" id="KW-0408">Iron</keyword>
<proteinExistence type="predicted"/>
<dbReference type="CDD" id="cd01335">
    <property type="entry name" value="Radical_SAM"/>
    <property type="match status" value="1"/>
</dbReference>